<dbReference type="PROSITE" id="PS01032">
    <property type="entry name" value="PPM_1"/>
    <property type="match status" value="1"/>
</dbReference>
<name>A0A1Q3EJB8_LENED</name>
<reference evidence="7 8" key="1">
    <citation type="submission" date="2016-08" db="EMBL/GenBank/DDBJ databases">
        <authorList>
            <consortium name="Lentinula edodes genome sequencing consortium"/>
            <person name="Sakamoto Y."/>
            <person name="Nakade K."/>
            <person name="Sato S."/>
            <person name="Yoshida Y."/>
            <person name="Miyazaki K."/>
            <person name="Natsume S."/>
            <person name="Konno N."/>
        </authorList>
    </citation>
    <scope>NUCLEOTIDE SEQUENCE [LARGE SCALE GENOMIC DNA]</scope>
    <source>
        <strain evidence="7 8">NBRC 111202</strain>
    </source>
</reference>
<comment type="similarity">
    <text evidence="4">Belongs to the PP2C family.</text>
</comment>
<keyword evidence="1" id="KW-0479">Metal-binding</keyword>
<evidence type="ECO:0000256" key="2">
    <source>
        <dbReference type="ARBA" id="ARBA00022801"/>
    </source>
</evidence>
<proteinExistence type="inferred from homology"/>
<evidence type="ECO:0000313" key="8">
    <source>
        <dbReference type="Proteomes" id="UP000188533"/>
    </source>
</evidence>
<dbReference type="CDD" id="cd00143">
    <property type="entry name" value="PP2Cc"/>
    <property type="match status" value="1"/>
</dbReference>
<evidence type="ECO:0000256" key="5">
    <source>
        <dbReference type="SAM" id="MobiDB-lite"/>
    </source>
</evidence>
<dbReference type="SMART" id="SM00332">
    <property type="entry name" value="PP2Cc"/>
    <property type="match status" value="1"/>
</dbReference>
<dbReference type="EMBL" id="BDGU01000421">
    <property type="protein sequence ID" value="GAW07292.1"/>
    <property type="molecule type" value="Genomic_DNA"/>
</dbReference>
<evidence type="ECO:0000256" key="1">
    <source>
        <dbReference type="ARBA" id="ARBA00022723"/>
    </source>
</evidence>
<dbReference type="SUPFAM" id="SSF81606">
    <property type="entry name" value="PP2C-like"/>
    <property type="match status" value="1"/>
</dbReference>
<dbReference type="InterPro" id="IPR000222">
    <property type="entry name" value="PP2C_BS"/>
</dbReference>
<dbReference type="PANTHER" id="PTHR13832:SF792">
    <property type="entry name" value="GM14286P"/>
    <property type="match status" value="1"/>
</dbReference>
<dbReference type="GO" id="GO:0046872">
    <property type="term" value="F:metal ion binding"/>
    <property type="evidence" value="ECO:0007669"/>
    <property type="project" value="UniProtKB-KW"/>
</dbReference>
<keyword evidence="2 4" id="KW-0378">Hydrolase</keyword>
<dbReference type="Pfam" id="PF00481">
    <property type="entry name" value="PP2C"/>
    <property type="match status" value="1"/>
</dbReference>
<protein>
    <submittedName>
        <fullName evidence="7">Protein serine threonine phosphatase 2C</fullName>
    </submittedName>
</protein>
<dbReference type="InterPro" id="IPR015655">
    <property type="entry name" value="PP2C"/>
</dbReference>
<sequence length="443" mass="49475">MFTASSLDDLDANLEHLGRSFLNKCTFTNDTSIDYAQFRGTPNEDRFAISEDWRLNDRVWQFLAVFDGHGGSTTADYLAKHFPSNLRRSMERSFSSSPESGIPLPSSTSQSSAVPLTAKNVSEFLKREVQWFDEELGHAVKAICPHPENINDDKEAYALYEAHKEVIARARCGSTMAGILVDKTENKMWVCCVGDSSVVLSTKASTGSKRTTVLVNDHHTGRTPQEYHRVSMAHPSHERDNIWLDGEDRIFGTLSMTRAFGDFMFKFPTSFTTALFSKFPSSAMRSVETVLRYNWTPPYVTSDPSVKFVDLTMFSKDMDPVVVIYTDGLETLANGLLMSLKKKSVSDATSGTLDVLPTAVDIIGTLLGRRPDLSMSSITLSVENFPENNAAFNLTYELLCRTISDKLRSHLMTEDNAVSPSIGDEDLYIDDITVIVFRPFTHQ</sequence>
<evidence type="ECO:0000313" key="7">
    <source>
        <dbReference type="EMBL" id="GAW07292.1"/>
    </source>
</evidence>
<organism evidence="7 8">
    <name type="scientific">Lentinula edodes</name>
    <name type="common">Shiitake mushroom</name>
    <name type="synonym">Lentinus edodes</name>
    <dbReference type="NCBI Taxonomy" id="5353"/>
    <lineage>
        <taxon>Eukaryota</taxon>
        <taxon>Fungi</taxon>
        <taxon>Dikarya</taxon>
        <taxon>Basidiomycota</taxon>
        <taxon>Agaricomycotina</taxon>
        <taxon>Agaricomycetes</taxon>
        <taxon>Agaricomycetidae</taxon>
        <taxon>Agaricales</taxon>
        <taxon>Marasmiineae</taxon>
        <taxon>Omphalotaceae</taxon>
        <taxon>Lentinula</taxon>
    </lineage>
</organism>
<dbReference type="Proteomes" id="UP000188533">
    <property type="component" value="Unassembled WGS sequence"/>
</dbReference>
<dbReference type="AlphaFoldDB" id="A0A1Q3EJB8"/>
<keyword evidence="8" id="KW-1185">Reference proteome</keyword>
<dbReference type="InterPro" id="IPR001932">
    <property type="entry name" value="PPM-type_phosphatase-like_dom"/>
</dbReference>
<feature type="region of interest" description="Disordered" evidence="5">
    <location>
        <begin position="90"/>
        <end position="111"/>
    </location>
</feature>
<feature type="domain" description="PPM-type phosphatase" evidence="6">
    <location>
        <begin position="30"/>
        <end position="439"/>
    </location>
</feature>
<dbReference type="PANTHER" id="PTHR13832">
    <property type="entry name" value="PROTEIN PHOSPHATASE 2C"/>
    <property type="match status" value="1"/>
</dbReference>
<gene>
    <name evidence="7" type="ORF">LENED_009271</name>
</gene>
<evidence type="ECO:0000256" key="4">
    <source>
        <dbReference type="RuleBase" id="RU003465"/>
    </source>
</evidence>
<dbReference type="InterPro" id="IPR036457">
    <property type="entry name" value="PPM-type-like_dom_sf"/>
</dbReference>
<comment type="caution">
    <text evidence="7">The sequence shown here is derived from an EMBL/GenBank/DDBJ whole genome shotgun (WGS) entry which is preliminary data.</text>
</comment>
<accession>A0A1Q3EJB8</accession>
<dbReference type="Gene3D" id="3.60.40.10">
    <property type="entry name" value="PPM-type phosphatase domain"/>
    <property type="match status" value="1"/>
</dbReference>
<keyword evidence="3 4" id="KW-0904">Protein phosphatase</keyword>
<dbReference type="GO" id="GO:0004722">
    <property type="term" value="F:protein serine/threonine phosphatase activity"/>
    <property type="evidence" value="ECO:0007669"/>
    <property type="project" value="InterPro"/>
</dbReference>
<dbReference type="PROSITE" id="PS51746">
    <property type="entry name" value="PPM_2"/>
    <property type="match status" value="1"/>
</dbReference>
<evidence type="ECO:0000256" key="3">
    <source>
        <dbReference type="ARBA" id="ARBA00022912"/>
    </source>
</evidence>
<dbReference type="STRING" id="5353.A0A1Q3EJB8"/>
<evidence type="ECO:0000259" key="6">
    <source>
        <dbReference type="PROSITE" id="PS51746"/>
    </source>
</evidence>
<reference evidence="7 8" key="2">
    <citation type="submission" date="2017-02" db="EMBL/GenBank/DDBJ databases">
        <title>A genome survey and senescence transcriptome analysis in Lentinula edodes.</title>
        <authorList>
            <person name="Sakamoto Y."/>
            <person name="Nakade K."/>
            <person name="Sato S."/>
            <person name="Yoshida Y."/>
            <person name="Miyazaki K."/>
            <person name="Natsume S."/>
            <person name="Konno N."/>
        </authorList>
    </citation>
    <scope>NUCLEOTIDE SEQUENCE [LARGE SCALE GENOMIC DNA]</scope>
    <source>
        <strain evidence="7 8">NBRC 111202</strain>
    </source>
</reference>